<dbReference type="AlphaFoldDB" id="A0AAJ5ZCF3"/>
<dbReference type="Proteomes" id="UP001321249">
    <property type="component" value="Unassembled WGS sequence"/>
</dbReference>
<evidence type="ECO:0000313" key="4">
    <source>
        <dbReference type="Proteomes" id="UP001219901"/>
    </source>
</evidence>
<gene>
    <name evidence="2" type="ORF">GKO46_08070</name>
    <name evidence="3" type="ORF">GKO48_02075</name>
</gene>
<evidence type="ECO:0000313" key="3">
    <source>
        <dbReference type="EMBL" id="WFG38440.1"/>
    </source>
</evidence>
<reference evidence="4" key="3">
    <citation type="submission" date="2023-06" db="EMBL/GenBank/DDBJ databases">
        <title>Pangenomics reveal diversification of enzyme families and niche specialization in globally abundant SAR202 bacteria.</title>
        <authorList>
            <person name="Saw J.H.W."/>
        </authorList>
    </citation>
    <scope>NUCLEOTIDE SEQUENCE [LARGE SCALE GENOMIC DNA]</scope>
    <source>
        <strain evidence="4">JH1073</strain>
    </source>
</reference>
<dbReference type="Pfam" id="PF03551">
    <property type="entry name" value="PadR"/>
    <property type="match status" value="1"/>
</dbReference>
<evidence type="ECO:0000259" key="1">
    <source>
        <dbReference type="Pfam" id="PF03551"/>
    </source>
</evidence>
<evidence type="ECO:0000313" key="5">
    <source>
        <dbReference type="Proteomes" id="UP001321249"/>
    </source>
</evidence>
<dbReference type="PANTHER" id="PTHR33169:SF14">
    <property type="entry name" value="TRANSCRIPTIONAL REGULATOR RV3488"/>
    <property type="match status" value="1"/>
</dbReference>
<dbReference type="InterPro" id="IPR036390">
    <property type="entry name" value="WH_DNA-bd_sf"/>
</dbReference>
<proteinExistence type="predicted"/>
<sequence length="139" mass="15258">MTTSTKPANDLASVDYWQSLNRKSLLRFFMLQQLSNGPMHGYEIGTRIALCCDARPTDAMIYPMLKELETGGYVELESVVINGRKRKNYSLSALGVEAYRASAQAWSNVLPQLETAVKEAGVETACCTTTVIDSSILGD</sequence>
<dbReference type="RefSeq" id="WP_342824974.1">
    <property type="nucleotide sequence ID" value="NZ_CP046146.1"/>
</dbReference>
<evidence type="ECO:0000313" key="2">
    <source>
        <dbReference type="EMBL" id="MDG0867027.1"/>
    </source>
</evidence>
<dbReference type="Gene3D" id="1.10.10.10">
    <property type="entry name" value="Winged helix-like DNA-binding domain superfamily/Winged helix DNA-binding domain"/>
    <property type="match status" value="1"/>
</dbReference>
<dbReference type="SUPFAM" id="SSF46785">
    <property type="entry name" value="Winged helix' DNA-binding domain"/>
    <property type="match status" value="1"/>
</dbReference>
<dbReference type="EMBL" id="CP046147">
    <property type="protein sequence ID" value="WFG38440.1"/>
    <property type="molecule type" value="Genomic_DNA"/>
</dbReference>
<reference evidence="4 5" key="1">
    <citation type="submission" date="2019-11" db="EMBL/GenBank/DDBJ databases">
        <authorList>
            <person name="Cho J.-C."/>
        </authorList>
    </citation>
    <scope>NUCLEOTIDE SEQUENCE [LARGE SCALE GENOMIC DNA]</scope>
    <source>
        <strain evidence="3 4">JH1073</strain>
        <strain evidence="2 5">JH702</strain>
    </source>
</reference>
<reference evidence="3" key="2">
    <citation type="journal article" date="2023" name="Nat. Commun.">
        <title>Cultivation of marine bacteria of the SAR202 clade.</title>
        <authorList>
            <person name="Lim Y."/>
            <person name="Seo J.H."/>
            <person name="Giovannoni S.J."/>
            <person name="Kang I."/>
            <person name="Cho J.C."/>
        </authorList>
    </citation>
    <scope>NUCLEOTIDE SEQUENCE</scope>
    <source>
        <strain evidence="3">JH1073</strain>
    </source>
</reference>
<dbReference type="InterPro" id="IPR052509">
    <property type="entry name" value="Metal_resp_DNA-bind_regulator"/>
</dbReference>
<dbReference type="InterPro" id="IPR005149">
    <property type="entry name" value="Tscrpt_reg_PadR_N"/>
</dbReference>
<accession>A0AAJ5ZCF3</accession>
<organism evidence="3 4">
    <name type="scientific">Candidatus Lucifugimonas marina</name>
    <dbReference type="NCBI Taxonomy" id="3038979"/>
    <lineage>
        <taxon>Bacteria</taxon>
        <taxon>Bacillati</taxon>
        <taxon>Chloroflexota</taxon>
        <taxon>Dehalococcoidia</taxon>
        <taxon>SAR202 cluster</taxon>
        <taxon>Candidatus Lucifugimonadales</taxon>
        <taxon>Candidatus Lucifugimonadaceae</taxon>
        <taxon>Candidatus Lucifugimonas</taxon>
    </lineage>
</organism>
<dbReference type="EMBL" id="WMBE01000002">
    <property type="protein sequence ID" value="MDG0867027.1"/>
    <property type="molecule type" value="Genomic_DNA"/>
</dbReference>
<name>A0AAJ5ZCF3_9CHLR</name>
<feature type="domain" description="Transcription regulator PadR N-terminal" evidence="1">
    <location>
        <begin position="30"/>
        <end position="99"/>
    </location>
</feature>
<dbReference type="PANTHER" id="PTHR33169">
    <property type="entry name" value="PADR-FAMILY TRANSCRIPTIONAL REGULATOR"/>
    <property type="match status" value="1"/>
</dbReference>
<dbReference type="Proteomes" id="UP001219901">
    <property type="component" value="Chromosome"/>
</dbReference>
<protein>
    <submittedName>
        <fullName evidence="3">PadR family transcriptional regulator</fullName>
    </submittedName>
</protein>
<keyword evidence="4" id="KW-1185">Reference proteome</keyword>
<dbReference type="InterPro" id="IPR036388">
    <property type="entry name" value="WH-like_DNA-bd_sf"/>
</dbReference>